<evidence type="ECO:0000256" key="8">
    <source>
        <dbReference type="SAM" id="SignalP"/>
    </source>
</evidence>
<dbReference type="InterPro" id="IPR012910">
    <property type="entry name" value="Plug_dom"/>
</dbReference>
<comment type="caution">
    <text evidence="11">The sequence shown here is derived from an EMBL/GenBank/DDBJ whole genome shotgun (WGS) entry which is preliminary data.</text>
</comment>
<keyword evidence="6" id="KW-0472">Membrane</keyword>
<dbReference type="InterPro" id="IPR037066">
    <property type="entry name" value="Plug_dom_sf"/>
</dbReference>
<evidence type="ECO:0000259" key="10">
    <source>
        <dbReference type="Pfam" id="PF07715"/>
    </source>
</evidence>
<feature type="signal peptide" evidence="8">
    <location>
        <begin position="1"/>
        <end position="16"/>
    </location>
</feature>
<dbReference type="Pfam" id="PF00593">
    <property type="entry name" value="TonB_dep_Rec_b-barrel"/>
    <property type="match status" value="1"/>
</dbReference>
<keyword evidence="2" id="KW-0813">Transport</keyword>
<name>A0ABP0LTB6_9DINO</name>
<organism evidence="11 12">
    <name type="scientific">Durusdinium trenchii</name>
    <dbReference type="NCBI Taxonomy" id="1381693"/>
    <lineage>
        <taxon>Eukaryota</taxon>
        <taxon>Sar</taxon>
        <taxon>Alveolata</taxon>
        <taxon>Dinophyceae</taxon>
        <taxon>Suessiales</taxon>
        <taxon>Symbiodiniaceae</taxon>
        <taxon>Durusdinium</taxon>
    </lineage>
</organism>
<dbReference type="InterPro" id="IPR010916">
    <property type="entry name" value="TonB_box_CS"/>
</dbReference>
<reference evidence="11 12" key="1">
    <citation type="submission" date="2024-02" db="EMBL/GenBank/DDBJ databases">
        <authorList>
            <person name="Chen Y."/>
            <person name="Shah S."/>
            <person name="Dougan E. K."/>
            <person name="Thang M."/>
            <person name="Chan C."/>
        </authorList>
    </citation>
    <scope>NUCLEOTIDE SEQUENCE [LARGE SCALE GENOMIC DNA]</scope>
</reference>
<dbReference type="InterPro" id="IPR039426">
    <property type="entry name" value="TonB-dep_rcpt-like"/>
</dbReference>
<keyword evidence="12" id="KW-1185">Reference proteome</keyword>
<dbReference type="PROSITE" id="PS00430">
    <property type="entry name" value="TONB_DEPENDENT_REC_1"/>
    <property type="match status" value="1"/>
</dbReference>
<evidence type="ECO:0000313" key="11">
    <source>
        <dbReference type="EMBL" id="CAK9041822.1"/>
    </source>
</evidence>
<protein>
    <submittedName>
        <fullName evidence="11">Vitamin B12 transporter BtuB (Cobalamin receptor) (Outer membrane cobalamin translocator)</fullName>
    </submittedName>
</protein>
<keyword evidence="4 8" id="KW-0732">Signal</keyword>
<evidence type="ECO:0000259" key="9">
    <source>
        <dbReference type="Pfam" id="PF00593"/>
    </source>
</evidence>
<comment type="subcellular location">
    <subcellularLocation>
        <location evidence="1">Cell outer membrane</location>
        <topology evidence="1">Multi-pass membrane protein</topology>
    </subcellularLocation>
</comment>
<dbReference type="InterPro" id="IPR000531">
    <property type="entry name" value="Beta-barrel_TonB"/>
</dbReference>
<dbReference type="SUPFAM" id="SSF56935">
    <property type="entry name" value="Porins"/>
    <property type="match status" value="1"/>
</dbReference>
<dbReference type="Pfam" id="PF07715">
    <property type="entry name" value="Plug"/>
    <property type="match status" value="1"/>
</dbReference>
<keyword evidence="7" id="KW-0998">Cell outer membrane</keyword>
<evidence type="ECO:0000256" key="6">
    <source>
        <dbReference type="ARBA" id="ARBA00023136"/>
    </source>
</evidence>
<gene>
    <name evidence="11" type="ORF">SCF082_LOCUS24093</name>
</gene>
<dbReference type="PANTHER" id="PTHR47234">
    <property type="match status" value="1"/>
</dbReference>
<sequence length="1070" mass="113754">MRRGLLTATALSGVAAASAPAFAQDQSDTIIVTGSRLDQANLNSSSPVFQVDAAEIDTRGATRVEDLVNILPQAFAAQTSTLANGANGTSTLNLRGLGSVRTLVLMDGKRLPFGGPEAGSSANNLDLIPAQLVERVDIVTGGASAVYGSDALAGVANFILRRDFEGIEFDGQVGFFQDGNNGDFANALLGVSNIDAPGGQTDGRSVNASILFGANTADGRGNVTAFFQYQDQNEVRQDARDFSTCAMSPTPAGPLSIGGIGCSGSTTFRRFNLGGAAPTPLQSTGPLGQPQQVAVPAADSFLEEDGTLVPFSSSNPTQLFNFAPDNFLQRPNERFNASFFARYELTDNIEAYMDFGYTENRTDAQIAFTGTFFRPFQVNCANPFLGDSSDAGSLFTLAGCGNQVQQQVFNPDGTPFADPVLDDMGNPTFDPDTGDPITQDLFEPLVDGSGDPVTPTDIPISIGYRNVTGDPRNSFIDLQTFRVVGGFRGTIGDNWNWDAFGQFSRTRQTLITEGDLNFNRVQEALFVVDSPNGPVCRTPNSGSCIPFNVFQNNVTREAALSAQGNGFRNGNVEQKVIGATLAGDLSQYGFQFPWTDNGIQALVGAEWREDQLESQPDDISQIPGGRGLTGRGGGTLPVQGEVSVWELFMETQIPLIEGKPFIEEFGINGAYRFSNYTVEGNNTENDFETHTFAAGVTWSPTPDVRFRGQFQRAVRAPNVVELFTGQNTGLFNASAGPNGLFDPCAGDLDPSTSTPAPSATAAQCAFTGLPANLFGTVQDNTAGQLNSVSGGNPLLSPESSDTYSVGAIITPRIVPGLTVAIDYFDITIQDAISTIPPQTTLTQCVQNGTPQFCDLITRDRFGSLFLDNANFEGILATNINISDLSTRGLDVATTYSLDMADLGLDGWGQFNWNLAGTYLFEAAFVPIPGVTVATECAGFFAGGCQSTGVGAYPEWKHRLLTTWQTPWNIDVTATWRFFSGTDNISALGPNGSGPTGNVLDDSLDSANFLDLAAQFYVRENVAIRAGVNNVFGRDPDLQTPIGTAPGNGNTLPGIYDPLGRFIFFGVNISM</sequence>
<keyword evidence="5" id="KW-0798">TonB box</keyword>
<dbReference type="Gene3D" id="2.170.130.10">
    <property type="entry name" value="TonB-dependent receptor, plug domain"/>
    <property type="match status" value="1"/>
</dbReference>
<feature type="domain" description="TonB-dependent receptor plug" evidence="10">
    <location>
        <begin position="43"/>
        <end position="155"/>
    </location>
</feature>
<evidence type="ECO:0000256" key="2">
    <source>
        <dbReference type="ARBA" id="ARBA00022448"/>
    </source>
</evidence>
<evidence type="ECO:0000256" key="5">
    <source>
        <dbReference type="ARBA" id="ARBA00023077"/>
    </source>
</evidence>
<keyword evidence="11" id="KW-0675">Receptor</keyword>
<accession>A0ABP0LTB6</accession>
<feature type="domain" description="TonB-dependent receptor-like beta-barrel" evidence="9">
    <location>
        <begin position="456"/>
        <end position="1030"/>
    </location>
</feature>
<evidence type="ECO:0000313" key="12">
    <source>
        <dbReference type="Proteomes" id="UP001642464"/>
    </source>
</evidence>
<evidence type="ECO:0000256" key="1">
    <source>
        <dbReference type="ARBA" id="ARBA00004571"/>
    </source>
</evidence>
<dbReference type="PANTHER" id="PTHR47234:SF2">
    <property type="entry name" value="TONB-DEPENDENT RECEPTOR"/>
    <property type="match status" value="1"/>
</dbReference>
<keyword evidence="3" id="KW-0812">Transmembrane</keyword>
<evidence type="ECO:0000256" key="4">
    <source>
        <dbReference type="ARBA" id="ARBA00022729"/>
    </source>
</evidence>
<proteinExistence type="predicted"/>
<dbReference type="EMBL" id="CAXAMM010017779">
    <property type="protein sequence ID" value="CAK9041822.1"/>
    <property type="molecule type" value="Genomic_DNA"/>
</dbReference>
<evidence type="ECO:0000256" key="3">
    <source>
        <dbReference type="ARBA" id="ARBA00022692"/>
    </source>
</evidence>
<feature type="chain" id="PRO_5047241774" evidence="8">
    <location>
        <begin position="17"/>
        <end position="1070"/>
    </location>
</feature>
<dbReference type="PROSITE" id="PS52016">
    <property type="entry name" value="TONB_DEPENDENT_REC_3"/>
    <property type="match status" value="1"/>
</dbReference>
<dbReference type="InterPro" id="IPR036942">
    <property type="entry name" value="Beta-barrel_TonB_sf"/>
</dbReference>
<dbReference type="Gene3D" id="2.40.170.20">
    <property type="entry name" value="TonB-dependent receptor, beta-barrel domain"/>
    <property type="match status" value="1"/>
</dbReference>
<evidence type="ECO:0000256" key="7">
    <source>
        <dbReference type="ARBA" id="ARBA00023237"/>
    </source>
</evidence>
<dbReference type="Proteomes" id="UP001642464">
    <property type="component" value="Unassembled WGS sequence"/>
</dbReference>